<dbReference type="InterPro" id="IPR018247">
    <property type="entry name" value="EF_Hand_1_Ca_BS"/>
</dbReference>
<dbReference type="InterPro" id="IPR002048">
    <property type="entry name" value="EF_hand_dom"/>
</dbReference>
<gene>
    <name evidence="8" type="primary">LOC6896958</name>
</gene>
<dbReference type="GeneID" id="6896958"/>
<dbReference type="PANTHER" id="PTHR23104:SF17">
    <property type="entry name" value="EF-HAND DOMAIN-CONTAINING PROTEIN"/>
    <property type="match status" value="1"/>
</dbReference>
<keyword evidence="2" id="KW-0677">Repeat</keyword>
<feature type="region of interest" description="Disordered" evidence="4">
    <location>
        <begin position="209"/>
        <end position="231"/>
    </location>
</feature>
<proteinExistence type="predicted"/>
<evidence type="ECO:0000259" key="6">
    <source>
        <dbReference type="PROSITE" id="PS50222"/>
    </source>
</evidence>
<reference evidence="8" key="2">
    <citation type="submission" date="2025-08" db="UniProtKB">
        <authorList>
            <consortium name="RefSeq"/>
        </authorList>
    </citation>
    <scope>IDENTIFICATION</scope>
    <source>
        <strain evidence="8">MV-25-SWS-2005</strain>
        <tissue evidence="8">Whole body</tissue>
    </source>
</reference>
<dbReference type="Gene3D" id="1.10.238.10">
    <property type="entry name" value="EF-hand"/>
    <property type="match status" value="1"/>
</dbReference>
<keyword evidence="7" id="KW-1185">Reference proteome</keyword>
<sequence>MAIGVKQLSPDANGKSASILMHFPDFRAALLLAVLGLASAQRVAPGVNPQHYQQVPQQVPQHHQPPPPQQYQQQGHGAPGVPPQQYQYEPVQPVQYQQVPVQQQPIHQQPQMQQPIQHQQQHQQQQQVHHQQQAGGHHHGQPQQVLNTGNIQQERAHIQEHMQVPIDTSKMSEAELQFHYFKMHDSDNNNKLDGCELIKSLIHWHVEDSSKKPPVEGTETPDEHKTGSVYTDKALEDTIDYVLKSMDLDNDGFVDWAEYRQTEGNIGKD</sequence>
<keyword evidence="1 5" id="KW-0732">Signal</keyword>
<dbReference type="Proteomes" id="UP000001819">
    <property type="component" value="Chromosome 2"/>
</dbReference>
<dbReference type="PROSITE" id="PS50222">
    <property type="entry name" value="EF_HAND_2"/>
    <property type="match status" value="1"/>
</dbReference>
<keyword evidence="3" id="KW-0106">Calcium</keyword>
<evidence type="ECO:0000313" key="8">
    <source>
        <dbReference type="RefSeq" id="XP_015038929.1"/>
    </source>
</evidence>
<dbReference type="InterPro" id="IPR052110">
    <property type="entry name" value="MCFD2-like"/>
</dbReference>
<dbReference type="RefSeq" id="XP_015038929.1">
    <property type="nucleotide sequence ID" value="XM_015183443.2"/>
</dbReference>
<dbReference type="PANTHER" id="PTHR23104">
    <property type="entry name" value="MULTIPLE COAGULATION FACTOR DEFICIENCY PROTEIN 2 NEURAL STEM CELL DERIVED NEURONAL SURVIVAL PROTEIN"/>
    <property type="match status" value="1"/>
</dbReference>
<evidence type="ECO:0000313" key="7">
    <source>
        <dbReference type="Proteomes" id="UP000001819"/>
    </source>
</evidence>
<feature type="chain" id="PRO_5026034739" evidence="5">
    <location>
        <begin position="41"/>
        <end position="269"/>
    </location>
</feature>
<dbReference type="GO" id="GO:0005509">
    <property type="term" value="F:calcium ion binding"/>
    <property type="evidence" value="ECO:0007669"/>
    <property type="project" value="InterPro"/>
</dbReference>
<dbReference type="Pfam" id="PF13499">
    <property type="entry name" value="EF-hand_7"/>
    <property type="match status" value="1"/>
</dbReference>
<feature type="compositionally biased region" description="Low complexity" evidence="4">
    <location>
        <begin position="49"/>
        <end position="62"/>
    </location>
</feature>
<dbReference type="InterPro" id="IPR011992">
    <property type="entry name" value="EF-hand-dom_pair"/>
</dbReference>
<feature type="region of interest" description="Disordered" evidence="4">
    <location>
        <begin position="98"/>
        <end position="144"/>
    </location>
</feature>
<accession>A0A6I8VDD5</accession>
<organism evidence="7 8">
    <name type="scientific">Drosophila pseudoobscura pseudoobscura</name>
    <name type="common">Fruit fly</name>
    <dbReference type="NCBI Taxonomy" id="46245"/>
    <lineage>
        <taxon>Eukaryota</taxon>
        <taxon>Metazoa</taxon>
        <taxon>Ecdysozoa</taxon>
        <taxon>Arthropoda</taxon>
        <taxon>Hexapoda</taxon>
        <taxon>Insecta</taxon>
        <taxon>Pterygota</taxon>
        <taxon>Neoptera</taxon>
        <taxon>Endopterygota</taxon>
        <taxon>Diptera</taxon>
        <taxon>Brachycera</taxon>
        <taxon>Muscomorpha</taxon>
        <taxon>Ephydroidea</taxon>
        <taxon>Drosophilidae</taxon>
        <taxon>Drosophila</taxon>
        <taxon>Sophophora</taxon>
    </lineage>
</organism>
<evidence type="ECO:0000256" key="1">
    <source>
        <dbReference type="ARBA" id="ARBA00022729"/>
    </source>
</evidence>
<evidence type="ECO:0000256" key="4">
    <source>
        <dbReference type="SAM" id="MobiDB-lite"/>
    </source>
</evidence>
<evidence type="ECO:0000256" key="2">
    <source>
        <dbReference type="ARBA" id="ARBA00022737"/>
    </source>
</evidence>
<feature type="domain" description="EF-hand" evidence="6">
    <location>
        <begin position="234"/>
        <end position="269"/>
    </location>
</feature>
<name>A0A6I8VDD5_DROPS</name>
<feature type="region of interest" description="Disordered" evidence="4">
    <location>
        <begin position="48"/>
        <end position="86"/>
    </location>
</feature>
<dbReference type="Bgee" id="FBgn0262049">
    <property type="expression patterns" value="Expressed in male reproductive system and 3 other cell types or tissues"/>
</dbReference>
<dbReference type="SUPFAM" id="SSF47473">
    <property type="entry name" value="EF-hand"/>
    <property type="match status" value="1"/>
</dbReference>
<feature type="signal peptide" evidence="5">
    <location>
        <begin position="1"/>
        <end position="40"/>
    </location>
</feature>
<evidence type="ECO:0000256" key="5">
    <source>
        <dbReference type="SAM" id="SignalP"/>
    </source>
</evidence>
<protein>
    <submittedName>
        <fullName evidence="8">G-box-binding factor isoform X2</fullName>
    </submittedName>
</protein>
<evidence type="ECO:0000256" key="3">
    <source>
        <dbReference type="ARBA" id="ARBA00022837"/>
    </source>
</evidence>
<dbReference type="AlphaFoldDB" id="A0A6I8VDD5"/>
<dbReference type="PROSITE" id="PS00018">
    <property type="entry name" value="EF_HAND_1"/>
    <property type="match status" value="2"/>
</dbReference>
<reference evidence="7" key="1">
    <citation type="submission" date="2024-06" db="UniProtKB">
        <authorList>
            <consortium name="RefSeq"/>
        </authorList>
    </citation>
    <scope>NUCLEOTIDE SEQUENCE [LARGE SCALE GENOMIC DNA]</scope>
    <source>
        <strain evidence="7">MV2-25</strain>
    </source>
</reference>